<accession>A0ABS6BE86</accession>
<reference evidence="1 2" key="1">
    <citation type="submission" date="2021-06" db="EMBL/GenBank/DDBJ databases">
        <title>Sphingomonas sp. XMGL2, whole genome shotgun sequencing project.</title>
        <authorList>
            <person name="Zhao G."/>
            <person name="Shen L."/>
        </authorList>
    </citation>
    <scope>NUCLEOTIDE SEQUENCE [LARGE SCALE GENOMIC DNA]</scope>
    <source>
        <strain evidence="1 2">XMGL2</strain>
    </source>
</reference>
<organism evidence="1 2">
    <name type="scientific">Sphingomonas quercus</name>
    <dbReference type="NCBI Taxonomy" id="2842451"/>
    <lineage>
        <taxon>Bacteria</taxon>
        <taxon>Pseudomonadati</taxon>
        <taxon>Pseudomonadota</taxon>
        <taxon>Alphaproteobacteria</taxon>
        <taxon>Sphingomonadales</taxon>
        <taxon>Sphingomonadaceae</taxon>
        <taxon>Sphingomonas</taxon>
    </lineage>
</organism>
<comment type="caution">
    <text evidence="1">The sequence shown here is derived from an EMBL/GenBank/DDBJ whole genome shotgun (WGS) entry which is preliminary data.</text>
</comment>
<sequence>MTDGVSYALRDAVALLTLDDAATLNAVTEARADALRAALDRAATEARAIVITGAGRAFSSGYRLPDADGEIDAGWFLERHGNPLMLALRDSPLPIVTAVRGAAAGFGCSLALMGDVIVASQSAYFLQAFRGVGLVPDGAAAFLLSRAIGRTRAMELMLLGERLPAARALEWGLVSRVVTDETLEAVALDLAGNFAAGPASLGLIRRAAWAALETDFAGQLEREVADQRAAGRTADFREGLAAFRAKRAPHFTGD</sequence>
<dbReference type="CDD" id="cd06558">
    <property type="entry name" value="crotonase-like"/>
    <property type="match status" value="1"/>
</dbReference>
<dbReference type="Pfam" id="PF00378">
    <property type="entry name" value="ECH_1"/>
    <property type="match status" value="1"/>
</dbReference>
<dbReference type="InterPro" id="IPR001753">
    <property type="entry name" value="Enoyl-CoA_hydra/iso"/>
</dbReference>
<gene>
    <name evidence="1" type="ORF">KOF26_01240</name>
</gene>
<name>A0ABS6BE86_9SPHN</name>
<evidence type="ECO:0000313" key="2">
    <source>
        <dbReference type="Proteomes" id="UP000776276"/>
    </source>
</evidence>
<evidence type="ECO:0000313" key="1">
    <source>
        <dbReference type="EMBL" id="MBU3076474.1"/>
    </source>
</evidence>
<protein>
    <submittedName>
        <fullName evidence="1">Enoyl-CoA hydratase/isomerase family protein</fullName>
    </submittedName>
</protein>
<dbReference type="EMBL" id="JAHKRT010000001">
    <property type="protein sequence ID" value="MBU3076474.1"/>
    <property type="molecule type" value="Genomic_DNA"/>
</dbReference>
<proteinExistence type="predicted"/>
<dbReference type="RefSeq" id="WP_216318730.1">
    <property type="nucleotide sequence ID" value="NZ_JAHKRT010000001.1"/>
</dbReference>
<dbReference type="PANTHER" id="PTHR43459">
    <property type="entry name" value="ENOYL-COA HYDRATASE"/>
    <property type="match status" value="1"/>
</dbReference>
<dbReference type="Proteomes" id="UP000776276">
    <property type="component" value="Unassembled WGS sequence"/>
</dbReference>
<keyword evidence="2" id="KW-1185">Reference proteome</keyword>
<dbReference type="PANTHER" id="PTHR43459:SF1">
    <property type="entry name" value="EG:BACN32G11.4 PROTEIN"/>
    <property type="match status" value="1"/>
</dbReference>